<dbReference type="RefSeq" id="WP_153272371.1">
    <property type="nucleotide sequence ID" value="NZ_CP043498.1"/>
</dbReference>
<organism evidence="2 3">
    <name type="scientific">Rhizobium grahamii</name>
    <dbReference type="NCBI Taxonomy" id="1120045"/>
    <lineage>
        <taxon>Bacteria</taxon>
        <taxon>Pseudomonadati</taxon>
        <taxon>Pseudomonadota</taxon>
        <taxon>Alphaproteobacteria</taxon>
        <taxon>Hyphomicrobiales</taxon>
        <taxon>Rhizobiaceae</taxon>
        <taxon>Rhizobium/Agrobacterium group</taxon>
        <taxon>Rhizobium</taxon>
    </lineage>
</organism>
<proteinExistence type="predicted"/>
<sequence length="107" mass="12095">MTESNDNTQKQTSRRFGIDHSTRQIVMGSVRIPLPQSRAARLSVGGLLVAGGCLGFLPVLGFWMVPLGVLVLSHDLHVARRMRRRFSVWWQKRRKPAPHQLKRAAAQ</sequence>
<accession>A0A5Q0CEI5</accession>
<dbReference type="AlphaFoldDB" id="A0A5Q0CEI5"/>
<evidence type="ECO:0000256" key="1">
    <source>
        <dbReference type="SAM" id="Phobius"/>
    </source>
</evidence>
<keyword evidence="1" id="KW-0812">Transmembrane</keyword>
<dbReference type="OrthoDB" id="5959103at2"/>
<keyword evidence="1" id="KW-1133">Transmembrane helix</keyword>
<feature type="transmembrane region" description="Helical" evidence="1">
    <location>
        <begin position="47"/>
        <end position="73"/>
    </location>
</feature>
<dbReference type="EMBL" id="CP043498">
    <property type="protein sequence ID" value="QFY62367.1"/>
    <property type="molecule type" value="Genomic_DNA"/>
</dbReference>
<protein>
    <submittedName>
        <fullName evidence="2">Uncharacterized protein</fullName>
    </submittedName>
</protein>
<dbReference type="Proteomes" id="UP000326881">
    <property type="component" value="Chromosome"/>
</dbReference>
<dbReference type="KEGG" id="rgr:FZ934_05465"/>
<evidence type="ECO:0000313" key="2">
    <source>
        <dbReference type="EMBL" id="QFY62367.1"/>
    </source>
</evidence>
<keyword evidence="3" id="KW-1185">Reference proteome</keyword>
<gene>
    <name evidence="2" type="ORF">FZ934_05465</name>
</gene>
<reference evidence="2 3" key="1">
    <citation type="submission" date="2019-08" db="EMBL/GenBank/DDBJ databases">
        <title>Prosopis cineraria nodule microbiome.</title>
        <authorList>
            <person name="Ali R."/>
            <person name="Chaluvadi S.R."/>
            <person name="Wang X."/>
        </authorList>
    </citation>
    <scope>NUCLEOTIDE SEQUENCE [LARGE SCALE GENOMIC DNA]</scope>
    <source>
        <strain evidence="2 3">BG7</strain>
    </source>
</reference>
<keyword evidence="1" id="KW-0472">Membrane</keyword>
<name>A0A5Q0CEI5_9HYPH</name>
<evidence type="ECO:0000313" key="3">
    <source>
        <dbReference type="Proteomes" id="UP000326881"/>
    </source>
</evidence>